<dbReference type="InterPro" id="IPR011009">
    <property type="entry name" value="Kinase-like_dom_sf"/>
</dbReference>
<dbReference type="GO" id="GO:0055088">
    <property type="term" value="P:lipid homeostasis"/>
    <property type="evidence" value="ECO:0007669"/>
    <property type="project" value="TreeGrafter"/>
</dbReference>
<dbReference type="Proteomes" id="UP000305647">
    <property type="component" value="Unassembled WGS sequence"/>
</dbReference>
<evidence type="ECO:0000313" key="8">
    <source>
        <dbReference type="Proteomes" id="UP000310685"/>
    </source>
</evidence>
<evidence type="ECO:0000256" key="2">
    <source>
        <dbReference type="SAM" id="Phobius"/>
    </source>
</evidence>
<evidence type="ECO:0000256" key="1">
    <source>
        <dbReference type="ARBA" id="ARBA00009670"/>
    </source>
</evidence>
<dbReference type="EMBL" id="SPRC01000052">
    <property type="protein sequence ID" value="TIB76054.1"/>
    <property type="molecule type" value="Genomic_DNA"/>
</dbReference>
<dbReference type="Pfam" id="PF03109">
    <property type="entry name" value="ABC1"/>
    <property type="match status" value="1"/>
</dbReference>
<evidence type="ECO:0000313" key="5">
    <source>
        <dbReference type="EMBL" id="TIC25637.1"/>
    </source>
</evidence>
<evidence type="ECO:0000313" key="4">
    <source>
        <dbReference type="EMBL" id="TIB76054.1"/>
    </source>
</evidence>
<dbReference type="Proteomes" id="UP000310708">
    <property type="component" value="Unassembled WGS sequence"/>
</dbReference>
<dbReference type="AlphaFoldDB" id="A0A4T0MMF0"/>
<dbReference type="PANTHER" id="PTHR43173">
    <property type="entry name" value="ABC1 FAMILY PROTEIN"/>
    <property type="match status" value="1"/>
</dbReference>
<dbReference type="SUPFAM" id="SSF56112">
    <property type="entry name" value="Protein kinase-like (PK-like)"/>
    <property type="match status" value="1"/>
</dbReference>
<sequence>MHRVLFGQPRQALRSLRWYNRATVQQFSVQSALRQQASSKRWSHSSSNHSDYEYREKQSASSKSVYFLSKLPPSVILLLIFLPGTIILYNTNDTFKHTTLAGQRCARCAQAFVANVTDYKITLARNYANDDDKWDSLSRCHKRCAERVLAVLKSNGGVFIKLGQHISSVALLPLEWTGTMRPLQDQCNPSSIDDVNRILKVATGKSADELFASFEPNPIGVASLAQVHIAHDKSTGQKVAVKVQHPGLDEYAEIDIRTVQLISKGIKKLFPEFEFTWLADEMAVNLPLELDFRHESNNARRCKEDFAGKTKTSLYIPEFLWSHKLALCMEYIEGARPDDLNFLKEHNIDRNQVAKELASMFSEMVYINGFFHADPHPGNLLIRPAQEKSRSPYNFEVCLLDHGLYFDLSDDLRVNYARFWLSLMKPPSEATFKERRHYAKLVGNIDEDMYVAIFESAITGKAGLEGAYEHELKGGPRKHKRSGGILDNTPAGNSSDVERLRSALVTKEGLITSVFGLLRSLPRRLLMVLKLNDLTRHLDTSLHTTHGSTRVFLIIGQYCEKSNHRATLQEISRRWTENGVSINLFWSYLKEYLRHFRSSITFSTLAGLQDLKSALVIWSTWSYALYARGFEGASKVAAGIEEQEKSKNTEEEKLEK</sequence>
<dbReference type="CDD" id="cd13969">
    <property type="entry name" value="ADCK1-like"/>
    <property type="match status" value="1"/>
</dbReference>
<evidence type="ECO:0000313" key="6">
    <source>
        <dbReference type="EMBL" id="TIC63166.1"/>
    </source>
</evidence>
<dbReference type="EMBL" id="SPRX01000053">
    <property type="protein sequence ID" value="TIC63166.1"/>
    <property type="molecule type" value="Genomic_DNA"/>
</dbReference>
<keyword evidence="2" id="KW-0472">Membrane</keyword>
<evidence type="ECO:0000259" key="3">
    <source>
        <dbReference type="Pfam" id="PF03109"/>
    </source>
</evidence>
<dbReference type="InterPro" id="IPR045307">
    <property type="entry name" value="ADCK1_dom"/>
</dbReference>
<accession>A0A4T0MMF0</accession>
<dbReference type="GO" id="GO:0005743">
    <property type="term" value="C:mitochondrial inner membrane"/>
    <property type="evidence" value="ECO:0007669"/>
    <property type="project" value="TreeGrafter"/>
</dbReference>
<reference evidence="7 8" key="1">
    <citation type="submission" date="2019-03" db="EMBL/GenBank/DDBJ databases">
        <title>Sequencing 25 genomes of Wallemia mellicola.</title>
        <authorList>
            <person name="Gostincar C."/>
        </authorList>
    </citation>
    <scope>NUCLEOTIDE SEQUENCE [LARGE SCALE GENOMIC DNA]</scope>
    <source>
        <strain evidence="4 8">EXF-6152</strain>
        <strain evidence="6 9">EXF-757</strain>
        <strain evidence="5 7">EXF-8738</strain>
    </source>
</reference>
<dbReference type="InterPro" id="IPR004147">
    <property type="entry name" value="ABC1_dom"/>
</dbReference>
<dbReference type="GO" id="GO:0007005">
    <property type="term" value="P:mitochondrion organization"/>
    <property type="evidence" value="ECO:0007669"/>
    <property type="project" value="TreeGrafter"/>
</dbReference>
<comment type="caution">
    <text evidence="5">The sequence shown here is derived from an EMBL/GenBank/DDBJ whole genome shotgun (WGS) entry which is preliminary data.</text>
</comment>
<dbReference type="EMBL" id="SPRO01000055">
    <property type="protein sequence ID" value="TIC25637.1"/>
    <property type="molecule type" value="Genomic_DNA"/>
</dbReference>
<feature type="domain" description="ABC1 atypical kinase-like" evidence="3">
    <location>
        <begin position="183"/>
        <end position="426"/>
    </location>
</feature>
<dbReference type="Gene3D" id="1.10.510.10">
    <property type="entry name" value="Transferase(Phosphotransferase) domain 1"/>
    <property type="match status" value="1"/>
</dbReference>
<protein>
    <submittedName>
        <fullName evidence="5">ABC1-domain-containing protein</fullName>
    </submittedName>
</protein>
<feature type="transmembrane region" description="Helical" evidence="2">
    <location>
        <begin position="65"/>
        <end position="89"/>
    </location>
</feature>
<name>A0A4T0MMF0_9BASI</name>
<proteinExistence type="inferred from homology"/>
<gene>
    <name evidence="6" type="ORF">E3Q01_03534</name>
    <name evidence="5" type="ORF">E3Q10_03692</name>
    <name evidence="4" type="ORF">E3Q22_03727</name>
</gene>
<dbReference type="PANTHER" id="PTHR43173:SF19">
    <property type="entry name" value="AARF DOMAIN-CONTAINING PROTEIN KINASE 1"/>
    <property type="match status" value="1"/>
</dbReference>
<dbReference type="InterPro" id="IPR051130">
    <property type="entry name" value="Mito_struct-func_regulator"/>
</dbReference>
<evidence type="ECO:0000313" key="9">
    <source>
        <dbReference type="Proteomes" id="UP000310708"/>
    </source>
</evidence>
<organism evidence="5 7">
    <name type="scientific">Wallemia mellicola</name>
    <dbReference type="NCBI Taxonomy" id="1708541"/>
    <lineage>
        <taxon>Eukaryota</taxon>
        <taxon>Fungi</taxon>
        <taxon>Dikarya</taxon>
        <taxon>Basidiomycota</taxon>
        <taxon>Wallemiomycotina</taxon>
        <taxon>Wallemiomycetes</taxon>
        <taxon>Wallemiales</taxon>
        <taxon>Wallemiaceae</taxon>
        <taxon>Wallemia</taxon>
    </lineage>
</organism>
<evidence type="ECO:0000313" key="7">
    <source>
        <dbReference type="Proteomes" id="UP000305647"/>
    </source>
</evidence>
<dbReference type="Proteomes" id="UP000310685">
    <property type="component" value="Unassembled WGS sequence"/>
</dbReference>
<keyword evidence="2" id="KW-1133">Transmembrane helix</keyword>
<keyword evidence="2" id="KW-0812">Transmembrane</keyword>
<comment type="similarity">
    <text evidence="1">Belongs to the protein kinase superfamily. ADCK protein kinase family.</text>
</comment>